<dbReference type="Proteomes" id="UP000515154">
    <property type="component" value="Unplaced"/>
</dbReference>
<gene>
    <name evidence="2" type="primary">LOC118761121</name>
</gene>
<keyword evidence="1" id="KW-1185">Reference proteome</keyword>
<dbReference type="InterPro" id="IPR001227">
    <property type="entry name" value="Ac_transferase_dom_sf"/>
</dbReference>
<dbReference type="PANTHER" id="PTHR47170:SF2">
    <property type="entry name" value="MALONYL-COA:ACP TRANSACYLASE (MAT) DOMAIN-CONTAINING PROTEIN"/>
    <property type="match status" value="1"/>
</dbReference>
<dbReference type="InterPro" id="IPR016035">
    <property type="entry name" value="Acyl_Trfase/lysoPLipase"/>
</dbReference>
<dbReference type="SUPFAM" id="SSF55048">
    <property type="entry name" value="Probable ACP-binding domain of malonyl-CoA ACP transacylase"/>
    <property type="match status" value="1"/>
</dbReference>
<dbReference type="Gene3D" id="3.40.366.10">
    <property type="entry name" value="Malonyl-Coenzyme A Acyl Carrier Protein, domain 2"/>
    <property type="match status" value="1"/>
</dbReference>
<proteinExistence type="predicted"/>
<dbReference type="GO" id="GO:0006633">
    <property type="term" value="P:fatty acid biosynthetic process"/>
    <property type="evidence" value="ECO:0007669"/>
    <property type="project" value="UniProtKB-UniPathway"/>
</dbReference>
<reference evidence="2" key="1">
    <citation type="submission" date="2025-08" db="UniProtKB">
        <authorList>
            <consortium name="RefSeq"/>
        </authorList>
    </citation>
    <scope>IDENTIFICATION</scope>
</reference>
<organism evidence="1 2">
    <name type="scientific">Octopus sinensis</name>
    <name type="common">East Asian common octopus</name>
    <dbReference type="NCBI Taxonomy" id="2607531"/>
    <lineage>
        <taxon>Eukaryota</taxon>
        <taxon>Metazoa</taxon>
        <taxon>Spiralia</taxon>
        <taxon>Lophotrochozoa</taxon>
        <taxon>Mollusca</taxon>
        <taxon>Cephalopoda</taxon>
        <taxon>Coleoidea</taxon>
        <taxon>Octopodiformes</taxon>
        <taxon>Octopoda</taxon>
        <taxon>Incirrata</taxon>
        <taxon>Octopodidae</taxon>
        <taxon>Octopus</taxon>
    </lineage>
</organism>
<dbReference type="PANTHER" id="PTHR47170">
    <property type="entry name" value="MALONYL-COA ACP TRANSACYLASE, ACP-BINDING"/>
    <property type="match status" value="1"/>
</dbReference>
<dbReference type="UniPathway" id="UPA00094"/>
<dbReference type="KEGG" id="osn:118761121"/>
<dbReference type="InterPro" id="IPR052760">
    <property type="entry name" value="Mitochondrial_malonyltrans"/>
</dbReference>
<name>A0A7E6EHF5_9MOLL</name>
<dbReference type="InterPro" id="IPR016036">
    <property type="entry name" value="Malonyl_transacylase_ACP-bd"/>
</dbReference>
<dbReference type="AlphaFoldDB" id="A0A7E6EHF5"/>
<sequence>MASKLREYPQAVNLFSTASEILGYDLLKTCIDGPFDYLTRTDVSQPAILVTSLAAVVKLQLENDRAHKICRATAGLSLGEYSSLVFSGCLSFEDGCSLFYILAVSVVKVRGMAMHEASVQFRGGMVSAMISDKSKIEDCIKAALEHCQSLGISSPVCQCSNYLSSSFRVIGGSIEAIDYIEANASKFGIRKVKKLSVSGAFHTDMMKTACEPLANALKYSPFDSTTCIVGSLFL</sequence>
<dbReference type="GO" id="GO:0016740">
    <property type="term" value="F:transferase activity"/>
    <property type="evidence" value="ECO:0007669"/>
    <property type="project" value="InterPro"/>
</dbReference>
<dbReference type="RefSeq" id="XP_036354689.1">
    <property type="nucleotide sequence ID" value="XM_036498796.1"/>
</dbReference>
<dbReference type="SUPFAM" id="SSF52151">
    <property type="entry name" value="FabD/lysophospholipase-like"/>
    <property type="match status" value="1"/>
</dbReference>
<dbReference type="Gene3D" id="3.30.70.250">
    <property type="entry name" value="Malonyl-CoA ACP transacylase, ACP-binding"/>
    <property type="match status" value="1"/>
</dbReference>
<protein>
    <submittedName>
        <fullName evidence="2">Malonyl-CoA-acyl carrier protein transacylase, mitochondrial-like</fullName>
    </submittedName>
</protein>
<evidence type="ECO:0000313" key="1">
    <source>
        <dbReference type="Proteomes" id="UP000515154"/>
    </source>
</evidence>
<accession>A0A7E6EHF5</accession>
<evidence type="ECO:0000313" key="2">
    <source>
        <dbReference type="RefSeq" id="XP_036354689.1"/>
    </source>
</evidence>